<dbReference type="GO" id="GO:0002181">
    <property type="term" value="P:cytoplasmic translation"/>
    <property type="evidence" value="ECO:0007669"/>
    <property type="project" value="TreeGrafter"/>
</dbReference>
<evidence type="ECO:0000313" key="6">
    <source>
        <dbReference type="Proteomes" id="UP000034947"/>
    </source>
</evidence>
<evidence type="ECO:0000313" key="5">
    <source>
        <dbReference type="EMBL" id="KKK20593.1"/>
    </source>
</evidence>
<comment type="caution">
    <text evidence="5">The sequence shown here is derived from an EMBL/GenBank/DDBJ whole genome shotgun (WGS) entry which is preliminary data.</text>
</comment>
<keyword evidence="2 4" id="KW-0689">Ribosomal protein</keyword>
<dbReference type="PANTHER" id="PTHR11593:SF10">
    <property type="entry name" value="60S RIBOSOMAL PROTEIN L17"/>
    <property type="match status" value="1"/>
</dbReference>
<protein>
    <submittedName>
        <fullName evidence="5">60S ribosomal protein</fullName>
    </submittedName>
</protein>
<dbReference type="Gene3D" id="3.90.470.10">
    <property type="entry name" value="Ribosomal protein L22/L17"/>
    <property type="match status" value="1"/>
</dbReference>
<dbReference type="PANTHER" id="PTHR11593">
    <property type="entry name" value="60S RIBOSOMAL PROTEIN L17"/>
    <property type="match status" value="1"/>
</dbReference>
<dbReference type="InterPro" id="IPR001063">
    <property type="entry name" value="Ribosomal_uL22"/>
</dbReference>
<dbReference type="SUPFAM" id="SSF54843">
    <property type="entry name" value="Ribosomal protein L22"/>
    <property type="match status" value="1"/>
</dbReference>
<gene>
    <name evidence="5" type="ORF">AOCH_006458</name>
</gene>
<dbReference type="GO" id="GO:0022625">
    <property type="term" value="C:cytosolic large ribosomal subunit"/>
    <property type="evidence" value="ECO:0007669"/>
    <property type="project" value="TreeGrafter"/>
</dbReference>
<evidence type="ECO:0000256" key="3">
    <source>
        <dbReference type="ARBA" id="ARBA00023274"/>
    </source>
</evidence>
<dbReference type="Pfam" id="PF00237">
    <property type="entry name" value="Ribosomal_L22"/>
    <property type="match status" value="1"/>
</dbReference>
<sequence>MVRYAAQDISAAKSARARGSYLRVSFKNTRETAQAINGMKLQRALTFLDNVTNKAEASHSAGSLAAPVAALR</sequence>
<dbReference type="AlphaFoldDB" id="A0A0F8UM45"/>
<evidence type="ECO:0000256" key="2">
    <source>
        <dbReference type="ARBA" id="ARBA00022980"/>
    </source>
</evidence>
<proteinExistence type="inferred from homology"/>
<name>A0A0F8UM45_9EURO</name>
<dbReference type="GO" id="GO:0003735">
    <property type="term" value="F:structural constituent of ribosome"/>
    <property type="evidence" value="ECO:0007669"/>
    <property type="project" value="InterPro"/>
</dbReference>
<keyword evidence="3 4" id="KW-0687">Ribonucleoprotein</keyword>
<dbReference type="VEuPathDB" id="FungiDB:P175DRAFT_0499572"/>
<feature type="non-terminal residue" evidence="5">
    <location>
        <position position="72"/>
    </location>
</feature>
<keyword evidence="6" id="KW-1185">Reference proteome</keyword>
<evidence type="ECO:0000256" key="4">
    <source>
        <dbReference type="RuleBase" id="RU004005"/>
    </source>
</evidence>
<organism evidence="5 6">
    <name type="scientific">Aspergillus ochraceoroseus</name>
    <dbReference type="NCBI Taxonomy" id="138278"/>
    <lineage>
        <taxon>Eukaryota</taxon>
        <taxon>Fungi</taxon>
        <taxon>Dikarya</taxon>
        <taxon>Ascomycota</taxon>
        <taxon>Pezizomycotina</taxon>
        <taxon>Eurotiomycetes</taxon>
        <taxon>Eurotiomycetidae</taxon>
        <taxon>Eurotiales</taxon>
        <taxon>Aspergillaceae</taxon>
        <taxon>Aspergillus</taxon>
        <taxon>Aspergillus subgen. Nidulantes</taxon>
    </lineage>
</organism>
<accession>A0A0F8UM45</accession>
<dbReference type="InterPro" id="IPR005721">
    <property type="entry name" value="Ribosomal_uL22_euk/arc"/>
</dbReference>
<dbReference type="InterPro" id="IPR036394">
    <property type="entry name" value="Ribosomal_uL22_sf"/>
</dbReference>
<comment type="similarity">
    <text evidence="1 4">Belongs to the universal ribosomal protein uL22 family.</text>
</comment>
<dbReference type="Proteomes" id="UP000034947">
    <property type="component" value="Unassembled WGS sequence"/>
</dbReference>
<dbReference type="EMBL" id="JYKN01001410">
    <property type="protein sequence ID" value="KKK20593.1"/>
    <property type="molecule type" value="Genomic_DNA"/>
</dbReference>
<reference evidence="5 6" key="1">
    <citation type="submission" date="2015-02" db="EMBL/GenBank/DDBJ databases">
        <title>Draft Genome Sequences of Two Closely-Related Aflatoxigenic Aspergillus Species Obtained from the Cote d'Ivoire.</title>
        <authorList>
            <person name="Moore G.G."/>
            <person name="Beltz S.B."/>
            <person name="Mack B.M."/>
        </authorList>
    </citation>
    <scope>NUCLEOTIDE SEQUENCE [LARGE SCALE GENOMIC DNA]</scope>
    <source>
        <strain evidence="5 6">SRRC1432</strain>
    </source>
</reference>
<evidence type="ECO:0000256" key="1">
    <source>
        <dbReference type="ARBA" id="ARBA00009451"/>
    </source>
</evidence>